<reference evidence="8" key="1">
    <citation type="journal article" date="2020" name="Stud. Mycol.">
        <title>101 Dothideomycetes genomes: a test case for predicting lifestyles and emergence of pathogens.</title>
        <authorList>
            <person name="Haridas S."/>
            <person name="Albert R."/>
            <person name="Binder M."/>
            <person name="Bloem J."/>
            <person name="Labutti K."/>
            <person name="Salamov A."/>
            <person name="Andreopoulos B."/>
            <person name="Baker S."/>
            <person name="Barry K."/>
            <person name="Bills G."/>
            <person name="Bluhm B."/>
            <person name="Cannon C."/>
            <person name="Castanera R."/>
            <person name="Culley D."/>
            <person name="Daum C."/>
            <person name="Ezra D."/>
            <person name="Gonzalez J."/>
            <person name="Henrissat B."/>
            <person name="Kuo A."/>
            <person name="Liang C."/>
            <person name="Lipzen A."/>
            <person name="Lutzoni F."/>
            <person name="Magnuson J."/>
            <person name="Mondo S."/>
            <person name="Nolan M."/>
            <person name="Ohm R."/>
            <person name="Pangilinan J."/>
            <person name="Park H.-J."/>
            <person name="Ramirez L."/>
            <person name="Alfaro M."/>
            <person name="Sun H."/>
            <person name="Tritt A."/>
            <person name="Yoshinaga Y."/>
            <person name="Zwiers L.-H."/>
            <person name="Turgeon B."/>
            <person name="Goodwin S."/>
            <person name="Spatafora J."/>
            <person name="Crous P."/>
            <person name="Grigoriev I."/>
        </authorList>
    </citation>
    <scope>NUCLEOTIDE SEQUENCE</scope>
    <source>
        <strain evidence="8">CBS 121739</strain>
    </source>
</reference>
<protein>
    <submittedName>
        <fullName evidence="8">Uncharacterized protein</fullName>
    </submittedName>
</protein>
<dbReference type="GO" id="GO:0071944">
    <property type="term" value="C:cell periphery"/>
    <property type="evidence" value="ECO:0007669"/>
    <property type="project" value="UniProtKB-ARBA"/>
</dbReference>
<feature type="chain" id="PRO_5025512314" evidence="7">
    <location>
        <begin position="29"/>
        <end position="605"/>
    </location>
</feature>
<keyword evidence="2 6" id="KW-0812">Transmembrane</keyword>
<evidence type="ECO:0000256" key="3">
    <source>
        <dbReference type="ARBA" id="ARBA00022989"/>
    </source>
</evidence>
<dbReference type="PANTHER" id="PTHR15549">
    <property type="entry name" value="PAIRED IMMUNOGLOBULIN-LIKE TYPE 2 RECEPTOR"/>
    <property type="match status" value="1"/>
</dbReference>
<name>A0A6A6VWU1_9PEZI</name>
<dbReference type="OrthoDB" id="5419608at2759"/>
<dbReference type="GeneID" id="54480345"/>
<feature type="compositionally biased region" description="Low complexity" evidence="5">
    <location>
        <begin position="142"/>
        <end position="154"/>
    </location>
</feature>
<evidence type="ECO:0000256" key="5">
    <source>
        <dbReference type="SAM" id="MobiDB-lite"/>
    </source>
</evidence>
<keyword evidence="7" id="KW-0732">Signal</keyword>
<keyword evidence="4 6" id="KW-0472">Membrane</keyword>
<evidence type="ECO:0000313" key="8">
    <source>
        <dbReference type="EMBL" id="KAF2754635.1"/>
    </source>
</evidence>
<evidence type="ECO:0000256" key="4">
    <source>
        <dbReference type="ARBA" id="ARBA00023136"/>
    </source>
</evidence>
<feature type="region of interest" description="Disordered" evidence="5">
    <location>
        <begin position="477"/>
        <end position="497"/>
    </location>
</feature>
<dbReference type="EMBL" id="ML996580">
    <property type="protein sequence ID" value="KAF2754635.1"/>
    <property type="molecule type" value="Genomic_DNA"/>
</dbReference>
<evidence type="ECO:0000256" key="7">
    <source>
        <dbReference type="SAM" id="SignalP"/>
    </source>
</evidence>
<keyword evidence="3 6" id="KW-1133">Transmembrane helix</keyword>
<organism evidence="8 9">
    <name type="scientific">Pseudovirgaria hyperparasitica</name>
    <dbReference type="NCBI Taxonomy" id="470096"/>
    <lineage>
        <taxon>Eukaryota</taxon>
        <taxon>Fungi</taxon>
        <taxon>Dikarya</taxon>
        <taxon>Ascomycota</taxon>
        <taxon>Pezizomycotina</taxon>
        <taxon>Dothideomycetes</taxon>
        <taxon>Dothideomycetes incertae sedis</taxon>
        <taxon>Acrospermales</taxon>
        <taxon>Acrospermaceae</taxon>
        <taxon>Pseudovirgaria</taxon>
    </lineage>
</organism>
<dbReference type="InterPro" id="IPR051694">
    <property type="entry name" value="Immunoregulatory_rcpt-like"/>
</dbReference>
<sequence>MAPYYVTFAVLLLANCAHTFVLPGVAIARPTNTIHNLEEAEMPSEATITPAPAPLQADALVLFRRQQGGDIDPVSLANVLLTGFPQSLRELAVTNIPAVSLILWSEFLDNNTPSWFQALPSDIQSYLSGQYGPESVRAKTTSAEPSSSEDSFSPGPVATTVVQTSMVTISPWPASSNPIESAAPAPTASPHNSGLTTAQKIGIGVGVPAGVAAIASLFLCCFLLRRRRQQKKNQIAGKDVNDRVPTPAFLSTSNRHPPMGERAENALLMHGTVPTTDGTREDSVHSNYYGYGLMSHDDPYAAAQATHGNSIIPAAFDRHNNPYGNISPISTKNGNRPSRRLHGNGNGNAANIAAGMLVAPPRRARNGTTRNSHHSSLGSLGSVPEAPEHAEYTLIPDRTLRSPRGSLDGMQEISQNDANGYIPIANGTVPTNTANQAIPPSETITQANGIFAGGTAVLPIGTAHGSLPQTFPSLDPVCSDRSTHPAFRPPIPPPSNTTKSPFADEYAEMILPTGYAQSQKVKQERGWEGNICEQNSKPQNVSYDSPTLGRAGGRRGEDWPIRSATFAIDRGRSKGNARLFGDGKEEDDVVGERRPLWRGDVYEGT</sequence>
<dbReference type="GO" id="GO:0016020">
    <property type="term" value="C:membrane"/>
    <property type="evidence" value="ECO:0007669"/>
    <property type="project" value="UniProtKB-SubCell"/>
</dbReference>
<feature type="region of interest" description="Disordered" evidence="5">
    <location>
        <begin position="136"/>
        <end position="156"/>
    </location>
</feature>
<evidence type="ECO:0000256" key="2">
    <source>
        <dbReference type="ARBA" id="ARBA00022692"/>
    </source>
</evidence>
<keyword evidence="9" id="KW-1185">Reference proteome</keyword>
<dbReference type="Proteomes" id="UP000799437">
    <property type="component" value="Unassembled WGS sequence"/>
</dbReference>
<dbReference type="RefSeq" id="XP_033597086.1">
    <property type="nucleotide sequence ID" value="XM_033739291.1"/>
</dbReference>
<comment type="subcellular location">
    <subcellularLocation>
        <location evidence="1">Membrane</location>
        <topology evidence="1">Single-pass membrane protein</topology>
    </subcellularLocation>
</comment>
<accession>A0A6A6VWU1</accession>
<feature type="signal peptide" evidence="7">
    <location>
        <begin position="1"/>
        <end position="28"/>
    </location>
</feature>
<gene>
    <name evidence="8" type="ORF">EJ05DRAFT_147214</name>
</gene>
<evidence type="ECO:0000313" key="9">
    <source>
        <dbReference type="Proteomes" id="UP000799437"/>
    </source>
</evidence>
<dbReference type="AlphaFoldDB" id="A0A6A6VWU1"/>
<feature type="region of interest" description="Disordered" evidence="5">
    <location>
        <begin position="537"/>
        <end position="558"/>
    </location>
</feature>
<feature type="region of interest" description="Disordered" evidence="5">
    <location>
        <begin position="365"/>
        <end position="384"/>
    </location>
</feature>
<evidence type="ECO:0000256" key="1">
    <source>
        <dbReference type="ARBA" id="ARBA00004167"/>
    </source>
</evidence>
<proteinExistence type="predicted"/>
<evidence type="ECO:0000256" key="6">
    <source>
        <dbReference type="SAM" id="Phobius"/>
    </source>
</evidence>
<feature type="transmembrane region" description="Helical" evidence="6">
    <location>
        <begin position="201"/>
        <end position="224"/>
    </location>
</feature>
<dbReference type="PANTHER" id="PTHR15549:SF30">
    <property type="entry name" value="MID2 DOMAIN-CONTAINING PROTEIN"/>
    <property type="match status" value="1"/>
</dbReference>